<keyword evidence="5" id="KW-0449">Lipoprotein</keyword>
<evidence type="ECO:0000256" key="1">
    <source>
        <dbReference type="ARBA" id="ARBA00022729"/>
    </source>
</evidence>
<dbReference type="Gene3D" id="3.30.1450.10">
    <property type="match status" value="1"/>
</dbReference>
<dbReference type="GO" id="GO:0019867">
    <property type="term" value="C:outer membrane"/>
    <property type="evidence" value="ECO:0007669"/>
    <property type="project" value="InterPro"/>
</dbReference>
<evidence type="ECO:0000259" key="4">
    <source>
        <dbReference type="Pfam" id="PF04355"/>
    </source>
</evidence>
<proteinExistence type="predicted"/>
<feature type="signal peptide" evidence="3">
    <location>
        <begin position="1"/>
        <end position="22"/>
    </location>
</feature>
<accession>A0A4R1XI26</accession>
<comment type="caution">
    <text evidence="5">The sequence shown here is derived from an EMBL/GenBank/DDBJ whole genome shotgun (WGS) entry which is preliminary data.</text>
</comment>
<name>A0A4R1XI26_ACICA</name>
<evidence type="ECO:0000313" key="6">
    <source>
        <dbReference type="Proteomes" id="UP000294963"/>
    </source>
</evidence>
<dbReference type="InterPro" id="IPR037873">
    <property type="entry name" value="BamE-like"/>
</dbReference>
<reference evidence="5 6" key="1">
    <citation type="submission" date="2019-03" db="EMBL/GenBank/DDBJ databases">
        <title>Genomic analyses of the natural microbiome of Caenorhabditis elegans.</title>
        <authorList>
            <person name="Samuel B."/>
        </authorList>
    </citation>
    <scope>NUCLEOTIDE SEQUENCE [LARGE SCALE GENOMIC DNA]</scope>
    <source>
        <strain evidence="5 6">JUb89</strain>
    </source>
</reference>
<feature type="chain" id="PRO_5020463287" evidence="3">
    <location>
        <begin position="23"/>
        <end position="135"/>
    </location>
</feature>
<protein>
    <submittedName>
        <fullName evidence="5">Outer membrane protein assembly factor BamE (Lipoprotein component of BamABCDE complex)</fullName>
    </submittedName>
</protein>
<evidence type="ECO:0000313" key="5">
    <source>
        <dbReference type="EMBL" id="TCM59273.1"/>
    </source>
</evidence>
<keyword evidence="1 3" id="KW-0732">Signal</keyword>
<feature type="domain" description="Outer membrane protein assembly factor BamE" evidence="4">
    <location>
        <begin position="50"/>
        <end position="114"/>
    </location>
</feature>
<dbReference type="Pfam" id="PF04355">
    <property type="entry name" value="BamE"/>
    <property type="match status" value="1"/>
</dbReference>
<organism evidence="5 6">
    <name type="scientific">Acinetobacter calcoaceticus</name>
    <dbReference type="NCBI Taxonomy" id="471"/>
    <lineage>
        <taxon>Bacteria</taxon>
        <taxon>Pseudomonadati</taxon>
        <taxon>Pseudomonadota</taxon>
        <taxon>Gammaproteobacteria</taxon>
        <taxon>Moraxellales</taxon>
        <taxon>Moraxellaceae</taxon>
        <taxon>Acinetobacter</taxon>
        <taxon>Acinetobacter calcoaceticus/baumannii complex</taxon>
    </lineage>
</organism>
<dbReference type="OrthoDB" id="1149075at2"/>
<dbReference type="Proteomes" id="UP000294963">
    <property type="component" value="Unassembled WGS sequence"/>
</dbReference>
<dbReference type="AlphaFoldDB" id="A0A4R1XI26"/>
<evidence type="ECO:0000256" key="2">
    <source>
        <dbReference type="ARBA" id="ARBA00023136"/>
    </source>
</evidence>
<gene>
    <name evidence="5" type="ORF">EC844_1462</name>
</gene>
<dbReference type="InterPro" id="IPR007450">
    <property type="entry name" value="BamE_dom"/>
</dbReference>
<sequence>MKNILKTLSISVILGLSAAAVAETVDIAVVENVVFPEIKDSYLKQVQRYEYDDVARLSVGLTKDQLRRQLGSPQFSEGLFFVKTWNYVLDIRIPNTQNYKRCQLRVDFDQDTLSERLSWKGQQCQSFIVPSNKNA</sequence>
<keyword evidence="6" id="KW-1185">Reference proteome</keyword>
<evidence type="ECO:0000256" key="3">
    <source>
        <dbReference type="SAM" id="SignalP"/>
    </source>
</evidence>
<keyword evidence="2" id="KW-0472">Membrane</keyword>
<dbReference type="EMBL" id="SLVJ01000046">
    <property type="protein sequence ID" value="TCM59273.1"/>
    <property type="molecule type" value="Genomic_DNA"/>
</dbReference>